<dbReference type="Proteomes" id="UP000253868">
    <property type="component" value="Chromosome"/>
</dbReference>
<dbReference type="RefSeq" id="WP_114663800.1">
    <property type="nucleotide sequence ID" value="NZ_CP031194.1"/>
</dbReference>
<accession>A0A345HX35</accession>
<dbReference type="EMBL" id="CP031194">
    <property type="protein sequence ID" value="AXG81259.1"/>
    <property type="molecule type" value="Genomic_DNA"/>
</dbReference>
<evidence type="ECO:0000256" key="1">
    <source>
        <dbReference type="SAM" id="Phobius"/>
    </source>
</evidence>
<dbReference type="SUPFAM" id="SSF103473">
    <property type="entry name" value="MFS general substrate transporter"/>
    <property type="match status" value="1"/>
</dbReference>
<dbReference type="KEGG" id="spad:DVK44_30195"/>
<dbReference type="Gene3D" id="1.20.1250.20">
    <property type="entry name" value="MFS general substrate transporter like domains"/>
    <property type="match status" value="1"/>
</dbReference>
<evidence type="ECO:0000313" key="2">
    <source>
        <dbReference type="EMBL" id="AXG81259.1"/>
    </source>
</evidence>
<proteinExistence type="predicted"/>
<feature type="transmembrane region" description="Helical" evidence="1">
    <location>
        <begin position="95"/>
        <end position="114"/>
    </location>
</feature>
<reference evidence="3" key="1">
    <citation type="submission" date="2018-07" db="EMBL/GenBank/DDBJ databases">
        <authorList>
            <person name="Zhao J."/>
        </authorList>
    </citation>
    <scope>NUCLEOTIDE SEQUENCE [LARGE SCALE GENOMIC DNA]</scope>
    <source>
        <strain evidence="3">GSSD-12</strain>
    </source>
</reference>
<evidence type="ECO:0000313" key="3">
    <source>
        <dbReference type="Proteomes" id="UP000253868"/>
    </source>
</evidence>
<keyword evidence="1" id="KW-1133">Transmembrane helix</keyword>
<organism evidence="2 3">
    <name type="scientific">Streptomyces paludis</name>
    <dbReference type="NCBI Taxonomy" id="2282738"/>
    <lineage>
        <taxon>Bacteria</taxon>
        <taxon>Bacillati</taxon>
        <taxon>Actinomycetota</taxon>
        <taxon>Actinomycetes</taxon>
        <taxon>Kitasatosporales</taxon>
        <taxon>Streptomycetaceae</taxon>
        <taxon>Streptomyces</taxon>
    </lineage>
</organism>
<feature type="transmembrane region" description="Helical" evidence="1">
    <location>
        <begin position="12"/>
        <end position="41"/>
    </location>
</feature>
<name>A0A345HX35_9ACTN</name>
<protein>
    <recommendedName>
        <fullName evidence="4">MFS transporter</fullName>
    </recommendedName>
</protein>
<dbReference type="InterPro" id="IPR036259">
    <property type="entry name" value="MFS_trans_sf"/>
</dbReference>
<keyword evidence="1" id="KW-0812">Transmembrane</keyword>
<evidence type="ECO:0008006" key="4">
    <source>
        <dbReference type="Google" id="ProtNLM"/>
    </source>
</evidence>
<gene>
    <name evidence="2" type="ORF">DVK44_30195</name>
</gene>
<dbReference type="AlphaFoldDB" id="A0A345HX35"/>
<keyword evidence="1" id="KW-0472">Membrane</keyword>
<dbReference type="OrthoDB" id="9795150at2"/>
<sequence>MTHRGRHPVCAVAGVVSGAAMTALPGSVALTVAGLLLLGFASAPLFPLLTHTTADRVGPARADRAVGIQVAASKIGAAAVPAGLGLLVQHFGTGAWGPGLCVPAVLLAVAYGLFGGVRRP</sequence>
<keyword evidence="3" id="KW-1185">Reference proteome</keyword>